<dbReference type="Proteomes" id="UP000001073">
    <property type="component" value="Chromosome 12"/>
</dbReference>
<dbReference type="EMBL" id="ADFV01094582">
    <property type="status" value="NOT_ANNOTATED_CDS"/>
    <property type="molecule type" value="Genomic_DNA"/>
</dbReference>
<dbReference type="OMA" id="ITITAHC"/>
<dbReference type="PANTHER" id="PTHR12138:SF159">
    <property type="match status" value="1"/>
</dbReference>
<dbReference type="STRING" id="61853.ENSNLEP00000022103"/>
<dbReference type="PANTHER" id="PTHR12138">
    <property type="entry name" value="PRIMATE-EXPANDED PROTEIN FAMILY"/>
    <property type="match status" value="1"/>
</dbReference>
<dbReference type="GeneTree" id="ENSGT00940000167695"/>
<accession>G1S9B3</accession>
<sequence>ITITAHCSLDLLGSGDPPTSASQVAGTIGACHHVQLIFLFFGETGFHHVAPLALELLGSSDPPTLASHSGGNRPKPPHRALKHIFLKHIWLLNFYFHQNGHEETMDQI</sequence>
<reference evidence="1" key="3">
    <citation type="submission" date="2025-09" db="UniProtKB">
        <authorList>
            <consortium name="Ensembl"/>
        </authorList>
    </citation>
    <scope>IDENTIFICATION</scope>
</reference>
<dbReference type="Ensembl" id="ENSNLET00000023221.2">
    <property type="protein sequence ID" value="ENSNLEP00000022103.2"/>
    <property type="gene ID" value="ENSNLEG00000018196.2"/>
</dbReference>
<reference evidence="1" key="2">
    <citation type="submission" date="2025-08" db="UniProtKB">
        <authorList>
            <consortium name="Ensembl"/>
        </authorList>
    </citation>
    <scope>IDENTIFICATION</scope>
</reference>
<evidence type="ECO:0000313" key="1">
    <source>
        <dbReference type="Ensembl" id="ENSNLEP00000022103.2"/>
    </source>
</evidence>
<organism evidence="1 2">
    <name type="scientific">Nomascus leucogenys</name>
    <name type="common">Northern white-cheeked gibbon</name>
    <name type="synonym">Hylobates leucogenys</name>
    <dbReference type="NCBI Taxonomy" id="61853"/>
    <lineage>
        <taxon>Eukaryota</taxon>
        <taxon>Metazoa</taxon>
        <taxon>Chordata</taxon>
        <taxon>Craniata</taxon>
        <taxon>Vertebrata</taxon>
        <taxon>Euteleostomi</taxon>
        <taxon>Mammalia</taxon>
        <taxon>Eutheria</taxon>
        <taxon>Euarchontoglires</taxon>
        <taxon>Primates</taxon>
        <taxon>Haplorrhini</taxon>
        <taxon>Catarrhini</taxon>
        <taxon>Hylobatidae</taxon>
        <taxon>Nomascus</taxon>
    </lineage>
</organism>
<dbReference type="PRINTS" id="PR02045">
    <property type="entry name" value="F138DOMAIN"/>
</dbReference>
<dbReference type="AlphaFoldDB" id="G1S9B3"/>
<protein>
    <submittedName>
        <fullName evidence="1">Uncharacterized protein</fullName>
    </submittedName>
</protein>
<reference evidence="1 2" key="1">
    <citation type="submission" date="2012-10" db="EMBL/GenBank/DDBJ databases">
        <authorList>
            <consortium name="Gibbon Genome Sequencing Consortium"/>
        </authorList>
    </citation>
    <scope>NUCLEOTIDE SEQUENCE [LARGE SCALE GENOMIC DNA]</scope>
</reference>
<keyword evidence="2" id="KW-1185">Reference proteome</keyword>
<dbReference type="InParanoid" id="G1S9B3"/>
<evidence type="ECO:0000313" key="2">
    <source>
        <dbReference type="Proteomes" id="UP000001073"/>
    </source>
</evidence>
<name>G1S9B3_NOMLE</name>
<proteinExistence type="predicted"/>
<dbReference type="HOGENOM" id="CLU_118864_2_2_1"/>